<evidence type="ECO:0000256" key="2">
    <source>
        <dbReference type="ARBA" id="ARBA00022679"/>
    </source>
</evidence>
<keyword evidence="8" id="KW-1185">Reference proteome</keyword>
<dbReference type="InterPro" id="IPR004381">
    <property type="entry name" value="Glycerate_kinase"/>
</dbReference>
<dbReference type="Gene3D" id="3.90.1510.10">
    <property type="entry name" value="Glycerate kinase, domain 2"/>
    <property type="match status" value="1"/>
</dbReference>
<dbReference type="NCBIfam" id="TIGR00045">
    <property type="entry name" value="glycerate kinase"/>
    <property type="match status" value="1"/>
</dbReference>
<dbReference type="InterPro" id="IPR036129">
    <property type="entry name" value="Glycerate_kinase_sf"/>
</dbReference>
<sequence length="508" mass="52646">MAEEQNNTIFGKIIRKEIPATIVYEDEQCLAFRDIHPVAATHIILVPKQHIPRMAAVEERHAAVMGHLMVAANKIAKQEHLDGYRLVVNDGPLGGQGTLTSESAAHAALAGLRHHITIAHQDIVSMSDGGEGFLASLRSMDLEMHQLTVVGPRGAPVRAQFGVARKDPSVAVIESSAAMGLALLPPEGRDPWETTSYGLGQLMRAAYDLGARELLVGVGGSATTDGGLGALQALGLQIALAPPPPGQAAPDGPPGAEAEAEGQGWRFAGKHLGRVARFALPPQGLLAGCRVRVCVDVQNPLLGPTGAVRVFGPQKGARGPVLEALEAGMAHAAALMATQGLAPCPELAAIPGTGAAGGIPAGFRAFLGAHFQPGVAFIGDAVGLEERIARADLVLTGGRLAAGEGCYDDQTGYGKACSHVEALCRRHGRPLLVICGRYAASGPRPPTCPPPVDLVSRFGEGPAMADPARCTEELLRESWPALAAAIGFPRPRPVLGCLAPALAPVEGR</sequence>
<dbReference type="Gene3D" id="3.30.428.10">
    <property type="entry name" value="HIT-like"/>
    <property type="match status" value="1"/>
</dbReference>
<dbReference type="PROSITE" id="PS51084">
    <property type="entry name" value="HIT_2"/>
    <property type="match status" value="1"/>
</dbReference>
<dbReference type="CDD" id="cd01276">
    <property type="entry name" value="PKCI_related"/>
    <property type="match status" value="1"/>
</dbReference>
<dbReference type="Pfam" id="PF01230">
    <property type="entry name" value="HIT"/>
    <property type="match status" value="1"/>
</dbReference>
<dbReference type="Pfam" id="PF02595">
    <property type="entry name" value="Gly_kinase"/>
    <property type="match status" value="1"/>
</dbReference>
<dbReference type="EMBL" id="JAPMOS010000037">
    <property type="protein sequence ID" value="KAJ4457942.1"/>
    <property type="molecule type" value="Genomic_DNA"/>
</dbReference>
<dbReference type="PANTHER" id="PTHR21599:SF0">
    <property type="entry name" value="GLYCERATE KINASE"/>
    <property type="match status" value="1"/>
</dbReference>
<organism evidence="7 8">
    <name type="scientific">Paratrimastix pyriformis</name>
    <dbReference type="NCBI Taxonomy" id="342808"/>
    <lineage>
        <taxon>Eukaryota</taxon>
        <taxon>Metamonada</taxon>
        <taxon>Preaxostyla</taxon>
        <taxon>Paratrimastigidae</taxon>
        <taxon>Paratrimastix</taxon>
    </lineage>
</organism>
<feature type="domain" description="HIT" evidence="6">
    <location>
        <begin position="9"/>
        <end position="126"/>
    </location>
</feature>
<evidence type="ECO:0000256" key="4">
    <source>
        <dbReference type="PROSITE-ProRule" id="PRU00464"/>
    </source>
</evidence>
<name>A0ABQ8UHR5_9EUKA</name>
<evidence type="ECO:0000259" key="6">
    <source>
        <dbReference type="PROSITE" id="PS51084"/>
    </source>
</evidence>
<comment type="caution">
    <text evidence="4">Lacks conserved residue(s) required for the propagation of feature annotation.</text>
</comment>
<reference evidence="7" key="1">
    <citation type="journal article" date="2022" name="bioRxiv">
        <title>Genomics of Preaxostyla Flagellates Illuminates Evolutionary Transitions and the Path Towards Mitochondrial Loss.</title>
        <authorList>
            <person name="Novak L.V.F."/>
            <person name="Treitli S.C."/>
            <person name="Pyrih J."/>
            <person name="Halakuc P."/>
            <person name="Pipaliya S.V."/>
            <person name="Vacek V."/>
            <person name="Brzon O."/>
            <person name="Soukal P."/>
            <person name="Eme L."/>
            <person name="Dacks J.B."/>
            <person name="Karnkowska A."/>
            <person name="Elias M."/>
            <person name="Hampl V."/>
        </authorList>
    </citation>
    <scope>NUCLEOTIDE SEQUENCE</scope>
    <source>
        <strain evidence="7">RCP-MX</strain>
    </source>
</reference>
<evidence type="ECO:0000313" key="8">
    <source>
        <dbReference type="Proteomes" id="UP001141327"/>
    </source>
</evidence>
<evidence type="ECO:0000256" key="3">
    <source>
        <dbReference type="ARBA" id="ARBA00022777"/>
    </source>
</evidence>
<dbReference type="Gene3D" id="3.40.50.10350">
    <property type="entry name" value="Glycerate kinase, domain 1"/>
    <property type="match status" value="1"/>
</dbReference>
<evidence type="ECO:0000256" key="5">
    <source>
        <dbReference type="SAM" id="MobiDB-lite"/>
    </source>
</evidence>
<dbReference type="InterPro" id="IPR011146">
    <property type="entry name" value="HIT-like"/>
</dbReference>
<keyword evidence="3 7" id="KW-0418">Kinase</keyword>
<dbReference type="Proteomes" id="UP001141327">
    <property type="component" value="Unassembled WGS sequence"/>
</dbReference>
<keyword evidence="2" id="KW-0808">Transferase</keyword>
<gene>
    <name evidence="7" type="ORF">PAPYR_6472</name>
</gene>
<dbReference type="InterPro" id="IPR036265">
    <property type="entry name" value="HIT-like_sf"/>
</dbReference>
<dbReference type="GO" id="GO:0016301">
    <property type="term" value="F:kinase activity"/>
    <property type="evidence" value="ECO:0007669"/>
    <property type="project" value="UniProtKB-KW"/>
</dbReference>
<dbReference type="InterPro" id="IPR018193">
    <property type="entry name" value="Glyc_kinase_flavodox-like_fold"/>
</dbReference>
<proteinExistence type="inferred from homology"/>
<dbReference type="PANTHER" id="PTHR21599">
    <property type="entry name" value="GLYCERATE KINASE"/>
    <property type="match status" value="1"/>
</dbReference>
<feature type="compositionally biased region" description="Pro residues" evidence="5">
    <location>
        <begin position="242"/>
        <end position="253"/>
    </location>
</feature>
<feature type="region of interest" description="Disordered" evidence="5">
    <location>
        <begin position="242"/>
        <end position="261"/>
    </location>
</feature>
<accession>A0ABQ8UHR5</accession>
<evidence type="ECO:0000256" key="1">
    <source>
        <dbReference type="ARBA" id="ARBA00006284"/>
    </source>
</evidence>
<comment type="caution">
    <text evidence="7">The sequence shown here is derived from an EMBL/GenBank/DDBJ whole genome shotgun (WGS) entry which is preliminary data.</text>
</comment>
<protein>
    <submittedName>
        <fullName evidence="7">Glycerate kinase</fullName>
    </submittedName>
</protein>
<dbReference type="SUPFAM" id="SSF110738">
    <property type="entry name" value="Glycerate kinase I"/>
    <property type="match status" value="1"/>
</dbReference>
<dbReference type="InterPro" id="IPR001310">
    <property type="entry name" value="Histidine_triad_HIT"/>
</dbReference>
<comment type="similarity">
    <text evidence="1">Belongs to the glycerate kinase type-1 family.</text>
</comment>
<dbReference type="SUPFAM" id="SSF54197">
    <property type="entry name" value="HIT-like"/>
    <property type="match status" value="1"/>
</dbReference>
<evidence type="ECO:0000313" key="7">
    <source>
        <dbReference type="EMBL" id="KAJ4457942.1"/>
    </source>
</evidence>
<dbReference type="InterPro" id="IPR018197">
    <property type="entry name" value="Glycerate_kinase_RE-like"/>
</dbReference>
<dbReference type="PRINTS" id="PR00332">
    <property type="entry name" value="HISTRIAD"/>
</dbReference>